<evidence type="ECO:0000256" key="1">
    <source>
        <dbReference type="SAM" id="Phobius"/>
    </source>
</evidence>
<organism evidence="2 3">
    <name type="scientific">Candidatus Woesebacteria bacterium RBG_13_36_22</name>
    <dbReference type="NCBI Taxonomy" id="1802478"/>
    <lineage>
        <taxon>Bacteria</taxon>
        <taxon>Candidatus Woeseibacteriota</taxon>
    </lineage>
</organism>
<dbReference type="Proteomes" id="UP000176939">
    <property type="component" value="Unassembled WGS sequence"/>
</dbReference>
<comment type="caution">
    <text evidence="2">The sequence shown here is derived from an EMBL/GenBank/DDBJ whole genome shotgun (WGS) entry which is preliminary data.</text>
</comment>
<dbReference type="Pfam" id="PF18928">
    <property type="entry name" value="DUF5677"/>
    <property type="match status" value="1"/>
</dbReference>
<keyword evidence="1" id="KW-1133">Transmembrane helix</keyword>
<proteinExistence type="predicted"/>
<name>A0A1F7X2L0_9BACT</name>
<accession>A0A1F7X2L0</accession>
<keyword evidence="1" id="KW-0812">Transmembrane</keyword>
<dbReference type="AlphaFoldDB" id="A0A1F7X2L0"/>
<evidence type="ECO:0000313" key="3">
    <source>
        <dbReference type="Proteomes" id="UP000176939"/>
    </source>
</evidence>
<dbReference type="InterPro" id="IPR043733">
    <property type="entry name" value="DUF5677"/>
</dbReference>
<gene>
    <name evidence="2" type="ORF">A2Z67_05905</name>
</gene>
<dbReference type="EMBL" id="MGFQ01000025">
    <property type="protein sequence ID" value="OGM09113.1"/>
    <property type="molecule type" value="Genomic_DNA"/>
</dbReference>
<evidence type="ECO:0000313" key="2">
    <source>
        <dbReference type="EMBL" id="OGM09113.1"/>
    </source>
</evidence>
<keyword evidence="1" id="KW-0472">Membrane</keyword>
<protein>
    <submittedName>
        <fullName evidence="2">Uncharacterized protein</fullName>
    </submittedName>
</protein>
<sequence length="252" mass="29699">MDTLITKYPEFEKQIRDIFSFQGSLNAFRKISIPNKPTGNKRSDVPIQFSHFLNVIHIRLQSQINYLVQGLQNQNPEAFSTARNCLETIAALIFVYYKVKERVESDEYDQAQRVLYKASFGSRTEHPKFATSKEVTDMAKRAYNVLDYIDKANELVSKDLKKRFGEEEARQNYFRSHYDLLCELTHPNYLALSMYWGVEDDKFKYNLPKNTLTKENFGLLIHTISPFLAIYVLYLKRAQEFEKKMSQQEDRK</sequence>
<feature type="transmembrane region" description="Helical" evidence="1">
    <location>
        <begin position="217"/>
        <end position="235"/>
    </location>
</feature>
<reference evidence="2 3" key="1">
    <citation type="journal article" date="2016" name="Nat. Commun.">
        <title>Thousands of microbial genomes shed light on interconnected biogeochemical processes in an aquifer system.</title>
        <authorList>
            <person name="Anantharaman K."/>
            <person name="Brown C.T."/>
            <person name="Hug L.A."/>
            <person name="Sharon I."/>
            <person name="Castelle C.J."/>
            <person name="Probst A.J."/>
            <person name="Thomas B.C."/>
            <person name="Singh A."/>
            <person name="Wilkins M.J."/>
            <person name="Karaoz U."/>
            <person name="Brodie E.L."/>
            <person name="Williams K.H."/>
            <person name="Hubbard S.S."/>
            <person name="Banfield J.F."/>
        </authorList>
    </citation>
    <scope>NUCLEOTIDE SEQUENCE [LARGE SCALE GENOMIC DNA]</scope>
</reference>